<dbReference type="Proteomes" id="UP001221838">
    <property type="component" value="Unassembled WGS sequence"/>
</dbReference>
<proteinExistence type="predicted"/>
<sequence>MGFREASKSPATRKRYPPREARLATLAFAARRVRLLRPVALARKAYPDFLDVNVVRVEEFNKALNTGCKAEARQLIELGALLNAIAILTPIAWAILHLRPMPKHGGSSKTAARRHQS</sequence>
<dbReference type="RefSeq" id="WP_272144745.1">
    <property type="nucleotide sequence ID" value="NZ_JAQNDM010000002.1"/>
</dbReference>
<name>A0ABT5DM18_9BACT</name>
<evidence type="ECO:0000256" key="1">
    <source>
        <dbReference type="SAM" id="Phobius"/>
    </source>
</evidence>
<protein>
    <submittedName>
        <fullName evidence="2">Uncharacterized protein</fullName>
    </submittedName>
</protein>
<comment type="caution">
    <text evidence="2">The sequence shown here is derived from an EMBL/GenBank/DDBJ whole genome shotgun (WGS) entry which is preliminary data.</text>
</comment>
<reference evidence="2 3" key="1">
    <citation type="submission" date="2022-11" db="EMBL/GenBank/DDBJ databases">
        <title>Minimal conservation of predation-associated metabolite biosynthetic gene clusters underscores biosynthetic potential of Myxococcota including descriptions for ten novel species: Archangium lansinium sp. nov., Myxococcus landrumus sp. nov., Nannocystis bai.</title>
        <authorList>
            <person name="Ahearne A."/>
            <person name="Stevens C."/>
            <person name="Dowd S."/>
        </authorList>
    </citation>
    <scope>NUCLEOTIDE SEQUENCE [LARGE SCALE GENOMIC DNA]</scope>
    <source>
        <strain evidence="2 3">NCWAL01</strain>
    </source>
</reference>
<keyword evidence="1" id="KW-1133">Transmembrane helix</keyword>
<gene>
    <name evidence="2" type="ORF">POL68_37275</name>
</gene>
<organism evidence="2 3">
    <name type="scientific">Stigmatella ashevillensis</name>
    <dbReference type="NCBI Taxonomy" id="2995309"/>
    <lineage>
        <taxon>Bacteria</taxon>
        <taxon>Pseudomonadati</taxon>
        <taxon>Myxococcota</taxon>
        <taxon>Myxococcia</taxon>
        <taxon>Myxococcales</taxon>
        <taxon>Cystobacterineae</taxon>
        <taxon>Archangiaceae</taxon>
        <taxon>Stigmatella</taxon>
    </lineage>
</organism>
<dbReference type="EMBL" id="JAQNDM010000002">
    <property type="protein sequence ID" value="MDC0714178.1"/>
    <property type="molecule type" value="Genomic_DNA"/>
</dbReference>
<keyword evidence="3" id="KW-1185">Reference proteome</keyword>
<keyword evidence="1" id="KW-0812">Transmembrane</keyword>
<evidence type="ECO:0000313" key="3">
    <source>
        <dbReference type="Proteomes" id="UP001221838"/>
    </source>
</evidence>
<evidence type="ECO:0000313" key="2">
    <source>
        <dbReference type="EMBL" id="MDC0714178.1"/>
    </source>
</evidence>
<keyword evidence="1" id="KW-0472">Membrane</keyword>
<accession>A0ABT5DM18</accession>
<feature type="transmembrane region" description="Helical" evidence="1">
    <location>
        <begin position="75"/>
        <end position="96"/>
    </location>
</feature>